<dbReference type="OrthoDB" id="4560392at2"/>
<keyword evidence="1" id="KW-0472">Membrane</keyword>
<name>A0A810LE93_9ACTN</name>
<proteinExistence type="predicted"/>
<keyword evidence="1" id="KW-0812">Transmembrane</keyword>
<protein>
    <recommendedName>
        <fullName evidence="4">DUF4345 domain-containing protein</fullName>
    </recommendedName>
</protein>
<dbReference type="RefSeq" id="WP_030447272.1">
    <property type="nucleotide sequence ID" value="NZ_AP023354.1"/>
</dbReference>
<evidence type="ECO:0008006" key="4">
    <source>
        <dbReference type="Google" id="ProtNLM"/>
    </source>
</evidence>
<dbReference type="KEGG" id="aser:Asera_63860"/>
<evidence type="ECO:0000313" key="2">
    <source>
        <dbReference type="EMBL" id="BCJ32278.1"/>
    </source>
</evidence>
<dbReference type="EMBL" id="AP023354">
    <property type="protein sequence ID" value="BCJ32278.1"/>
    <property type="molecule type" value="Genomic_DNA"/>
</dbReference>
<accession>A0A810LE93</accession>
<evidence type="ECO:0000256" key="1">
    <source>
        <dbReference type="SAM" id="Phobius"/>
    </source>
</evidence>
<dbReference type="Proteomes" id="UP000680750">
    <property type="component" value="Chromosome"/>
</dbReference>
<feature type="transmembrane region" description="Helical" evidence="1">
    <location>
        <begin position="72"/>
        <end position="94"/>
    </location>
</feature>
<reference evidence="2" key="1">
    <citation type="submission" date="2020-08" db="EMBL/GenBank/DDBJ databases">
        <title>Whole genome shotgun sequence of Actinocatenispora sera NBRC 101916.</title>
        <authorList>
            <person name="Komaki H."/>
            <person name="Tamura T."/>
        </authorList>
    </citation>
    <scope>NUCLEOTIDE SEQUENCE</scope>
    <source>
        <strain evidence="2">NBRC 101916</strain>
    </source>
</reference>
<keyword evidence="1" id="KW-1133">Transmembrane helix</keyword>
<sequence length="131" mass="13567">MVKYLLTAAAVYLGAIGLALLFVPAQFGVDAVPKDASPELLALLRLLGGPMLGIAVLNWMSRTTSPSALRRTVLLANLVGFGVVAANDVVGVVTGDARDLARIFLVVHLAFTAAFAVALARRAPVTAGERA</sequence>
<keyword evidence="3" id="KW-1185">Reference proteome</keyword>
<feature type="transmembrane region" description="Helical" evidence="1">
    <location>
        <begin position="100"/>
        <end position="120"/>
    </location>
</feature>
<organism evidence="2 3">
    <name type="scientific">Actinocatenispora sera</name>
    <dbReference type="NCBI Taxonomy" id="390989"/>
    <lineage>
        <taxon>Bacteria</taxon>
        <taxon>Bacillati</taxon>
        <taxon>Actinomycetota</taxon>
        <taxon>Actinomycetes</taxon>
        <taxon>Micromonosporales</taxon>
        <taxon>Micromonosporaceae</taxon>
        <taxon>Actinocatenispora</taxon>
    </lineage>
</organism>
<dbReference type="AlphaFoldDB" id="A0A810LE93"/>
<feature type="transmembrane region" description="Helical" evidence="1">
    <location>
        <begin position="41"/>
        <end position="60"/>
    </location>
</feature>
<gene>
    <name evidence="2" type="ORF">Asera_63860</name>
</gene>
<evidence type="ECO:0000313" key="3">
    <source>
        <dbReference type="Proteomes" id="UP000680750"/>
    </source>
</evidence>